<dbReference type="Gene3D" id="1.10.150.450">
    <property type="match status" value="1"/>
</dbReference>
<evidence type="ECO:0000313" key="2">
    <source>
        <dbReference type="Proteomes" id="UP001501319"/>
    </source>
</evidence>
<dbReference type="NCBIfam" id="TIGR01993">
    <property type="entry name" value="Pyr-5-nucltdase"/>
    <property type="match status" value="1"/>
</dbReference>
<dbReference type="SFLD" id="SFLDG01132">
    <property type="entry name" value="C1.5.3:_5'-Nucleotidase_Like"/>
    <property type="match status" value="1"/>
</dbReference>
<dbReference type="Pfam" id="PF00702">
    <property type="entry name" value="Hydrolase"/>
    <property type="match status" value="1"/>
</dbReference>
<dbReference type="Gene3D" id="3.40.50.1000">
    <property type="entry name" value="HAD superfamily/HAD-like"/>
    <property type="match status" value="1"/>
</dbReference>
<sequence>MTTPVCHYPELMLTDIDTWVLDLDNTLYPPSTGLADQLNTRIREYLRDFFDTDDDGARRLQSSLIARHGTTLRGLMTTQGIDPADYLAFEHRIDYSVLRPDPSLARAIAALPGRKFVFTNGSAYHVEQALPRLGLAELFDGSFDIIAGGLMPKPYPESYQRFVERFSIDASRAAMFDDLAHNLVVPRQLGMATIWVTSAAPGDVEPPRPGDPQYQVIGPGQLRTWDLAAFLHCLEGLAFTP</sequence>
<name>A0ABN2F9S8_9ACTN</name>
<gene>
    <name evidence="1" type="ORF">GCM10009744_27650</name>
</gene>
<dbReference type="SUPFAM" id="SSF56784">
    <property type="entry name" value="HAD-like"/>
    <property type="match status" value="1"/>
</dbReference>
<keyword evidence="2" id="KW-1185">Reference proteome</keyword>
<organism evidence="1 2">
    <name type="scientific">Kribbella alba</name>
    <dbReference type="NCBI Taxonomy" id="190197"/>
    <lineage>
        <taxon>Bacteria</taxon>
        <taxon>Bacillati</taxon>
        <taxon>Actinomycetota</taxon>
        <taxon>Actinomycetes</taxon>
        <taxon>Propionibacteriales</taxon>
        <taxon>Kribbellaceae</taxon>
        <taxon>Kribbella</taxon>
    </lineage>
</organism>
<dbReference type="InterPro" id="IPR010237">
    <property type="entry name" value="Pyr-5-nucltdase"/>
</dbReference>
<dbReference type="SFLD" id="SFLDG01129">
    <property type="entry name" value="C1.5:_HAD__Beta-PGM__Phosphata"/>
    <property type="match status" value="1"/>
</dbReference>
<protein>
    <submittedName>
        <fullName evidence="1">Pyrimidine 5'-nucleotidase</fullName>
    </submittedName>
</protein>
<dbReference type="InterPro" id="IPR023214">
    <property type="entry name" value="HAD_sf"/>
</dbReference>
<comment type="caution">
    <text evidence="1">The sequence shown here is derived from an EMBL/GenBank/DDBJ whole genome shotgun (WGS) entry which is preliminary data.</text>
</comment>
<evidence type="ECO:0000313" key="1">
    <source>
        <dbReference type="EMBL" id="GAA1636974.1"/>
    </source>
</evidence>
<dbReference type="Proteomes" id="UP001501319">
    <property type="component" value="Unassembled WGS sequence"/>
</dbReference>
<proteinExistence type="predicted"/>
<dbReference type="SFLD" id="SFLDS00003">
    <property type="entry name" value="Haloacid_Dehalogenase"/>
    <property type="match status" value="1"/>
</dbReference>
<dbReference type="PANTHER" id="PTHR12725:SF117">
    <property type="entry name" value="HALOACID DEHALOGENASE-LIKE HYDROLASE"/>
    <property type="match status" value="1"/>
</dbReference>
<reference evidence="1 2" key="1">
    <citation type="journal article" date="2019" name="Int. J. Syst. Evol. Microbiol.">
        <title>The Global Catalogue of Microorganisms (GCM) 10K type strain sequencing project: providing services to taxonomists for standard genome sequencing and annotation.</title>
        <authorList>
            <consortium name="The Broad Institute Genomics Platform"/>
            <consortium name="The Broad Institute Genome Sequencing Center for Infectious Disease"/>
            <person name="Wu L."/>
            <person name="Ma J."/>
        </authorList>
    </citation>
    <scope>NUCLEOTIDE SEQUENCE [LARGE SCALE GENOMIC DNA]</scope>
    <source>
        <strain evidence="1 2">JCM 14306</strain>
    </source>
</reference>
<dbReference type="InterPro" id="IPR036412">
    <property type="entry name" value="HAD-like_sf"/>
</dbReference>
<dbReference type="EMBL" id="BAAANE010000004">
    <property type="protein sequence ID" value="GAA1636974.1"/>
    <property type="molecule type" value="Genomic_DNA"/>
</dbReference>
<dbReference type="InterPro" id="IPR006439">
    <property type="entry name" value="HAD-SF_hydro_IA"/>
</dbReference>
<dbReference type="NCBIfam" id="TIGR01509">
    <property type="entry name" value="HAD-SF-IA-v3"/>
    <property type="match status" value="1"/>
</dbReference>
<accession>A0ABN2F9S8</accession>
<dbReference type="PANTHER" id="PTHR12725">
    <property type="entry name" value="HALOACID DEHALOGENASE-LIKE HYDROLASE"/>
    <property type="match status" value="1"/>
</dbReference>